<feature type="domain" description="Leucine-binding protein" evidence="6">
    <location>
        <begin position="30"/>
        <end position="371"/>
    </location>
</feature>
<sequence>MDLPSFPRGLLAMVLAGGLSLSGLAGAAETIKIGVAGPMTGGNAAFGEQFWNGATQAAEAINAAGGINGKQIELVKGDDACEPKQAVAVANRLLDQDKATAVIGHFCSSSTIPASEVYADASVLVITPGSTNPKVTERDLPTVFRMCGRDDQQGPMAADFIVNKLKAKKIAVVHDKDTYGQGIADAMRARLKELKADKKEVLYEGLTRGEKDFNPLVTKIKGSGADVVYFGGLYNEAGPLLRQLRDQGVKATFVSGDGSLDPAIVAAAGGPKFIEGSYMTSVREARNIPAAQKVVAKFKAAGIDPAGYTLYSYASLQSIAEAMKATKSTDGKKLADWLKSHTVTTVLGPKKWDAKGDLKESGFSIYVWGADGNYKEMAQK</sequence>
<evidence type="ECO:0000256" key="4">
    <source>
        <dbReference type="ARBA" id="ARBA00022970"/>
    </source>
</evidence>
<dbReference type="EMBL" id="SPMZ01000002">
    <property type="protein sequence ID" value="NMQ17773.1"/>
    <property type="molecule type" value="Genomic_DNA"/>
</dbReference>
<organism evidence="7 8">
    <name type="scientific">Candidatus Competibacter phosphatis</name>
    <dbReference type="NCBI Taxonomy" id="221280"/>
    <lineage>
        <taxon>Bacteria</taxon>
        <taxon>Pseudomonadati</taxon>
        <taxon>Pseudomonadota</taxon>
        <taxon>Gammaproteobacteria</taxon>
        <taxon>Candidatus Competibacteraceae</taxon>
        <taxon>Candidatus Competibacter</taxon>
    </lineage>
</organism>
<dbReference type="InterPro" id="IPR028081">
    <property type="entry name" value="Leu-bd"/>
</dbReference>
<evidence type="ECO:0000256" key="3">
    <source>
        <dbReference type="ARBA" id="ARBA00022729"/>
    </source>
</evidence>
<reference evidence="7 8" key="1">
    <citation type="submission" date="2019-03" db="EMBL/GenBank/DDBJ databases">
        <title>Metabolic reconstructions from genomes of highly enriched 'Candidatus Accumulibacter' and 'Candidatus Competibacter' bioreactor populations.</title>
        <authorList>
            <person name="Annavajhala M.K."/>
            <person name="Welles L."/>
            <person name="Abbas B."/>
            <person name="Sorokin D."/>
            <person name="Park H."/>
            <person name="Van Loosdrecht M."/>
            <person name="Chandran K."/>
        </authorList>
    </citation>
    <scope>NUCLEOTIDE SEQUENCE [LARGE SCALE GENOMIC DNA]</scope>
    <source>
        <strain evidence="7 8">SBR_G</strain>
    </source>
</reference>
<evidence type="ECO:0000259" key="6">
    <source>
        <dbReference type="Pfam" id="PF13458"/>
    </source>
</evidence>
<keyword evidence="2" id="KW-0813">Transport</keyword>
<evidence type="ECO:0000313" key="8">
    <source>
        <dbReference type="Proteomes" id="UP000760480"/>
    </source>
</evidence>
<protein>
    <submittedName>
        <fullName evidence="7">Branched-chain amino acid ABC transporter substrate-binding protein</fullName>
    </submittedName>
</protein>
<evidence type="ECO:0000256" key="5">
    <source>
        <dbReference type="SAM" id="SignalP"/>
    </source>
</evidence>
<evidence type="ECO:0000256" key="1">
    <source>
        <dbReference type="ARBA" id="ARBA00010062"/>
    </source>
</evidence>
<dbReference type="SUPFAM" id="SSF53822">
    <property type="entry name" value="Periplasmic binding protein-like I"/>
    <property type="match status" value="1"/>
</dbReference>
<dbReference type="RefSeq" id="WP_169247029.1">
    <property type="nucleotide sequence ID" value="NZ_SPMZ01000002.1"/>
</dbReference>
<dbReference type="InterPro" id="IPR028082">
    <property type="entry name" value="Peripla_BP_I"/>
</dbReference>
<name>A0ABX1TEJ4_9GAMM</name>
<dbReference type="Proteomes" id="UP000760480">
    <property type="component" value="Unassembled WGS sequence"/>
</dbReference>
<dbReference type="PRINTS" id="PR00337">
    <property type="entry name" value="LEUILEVALBP"/>
</dbReference>
<feature type="chain" id="PRO_5046915273" evidence="5">
    <location>
        <begin position="28"/>
        <end position="380"/>
    </location>
</feature>
<comment type="similarity">
    <text evidence="1">Belongs to the leucine-binding protein family.</text>
</comment>
<evidence type="ECO:0000313" key="7">
    <source>
        <dbReference type="EMBL" id="NMQ17773.1"/>
    </source>
</evidence>
<keyword evidence="3 5" id="KW-0732">Signal</keyword>
<evidence type="ECO:0000256" key="2">
    <source>
        <dbReference type="ARBA" id="ARBA00022448"/>
    </source>
</evidence>
<feature type="signal peptide" evidence="5">
    <location>
        <begin position="1"/>
        <end position="27"/>
    </location>
</feature>
<proteinExistence type="inferred from homology"/>
<gene>
    <name evidence="7" type="ORF">E4P82_00275</name>
</gene>
<keyword evidence="8" id="KW-1185">Reference proteome</keyword>
<dbReference type="InterPro" id="IPR000709">
    <property type="entry name" value="Leu_Ile_Val-bd"/>
</dbReference>
<comment type="caution">
    <text evidence="7">The sequence shown here is derived from an EMBL/GenBank/DDBJ whole genome shotgun (WGS) entry which is preliminary data.</text>
</comment>
<dbReference type="PANTHER" id="PTHR47151">
    <property type="entry name" value="LEU/ILE/VAL-BINDING ABC TRANSPORTER SUBUNIT"/>
    <property type="match status" value="1"/>
</dbReference>
<dbReference type="CDD" id="cd06342">
    <property type="entry name" value="PBP1_ABC_LIVBP-like"/>
    <property type="match status" value="1"/>
</dbReference>
<dbReference type="PANTHER" id="PTHR47151:SF2">
    <property type="entry name" value="AMINO ACID BINDING PROTEIN"/>
    <property type="match status" value="1"/>
</dbReference>
<dbReference type="Gene3D" id="3.40.50.2300">
    <property type="match status" value="2"/>
</dbReference>
<accession>A0ABX1TEJ4</accession>
<dbReference type="Pfam" id="PF13458">
    <property type="entry name" value="Peripla_BP_6"/>
    <property type="match status" value="1"/>
</dbReference>
<keyword evidence="4" id="KW-0029">Amino-acid transport</keyword>